<organism evidence="1 2">
    <name type="scientific">Scytonema hofmannii FACHB-248</name>
    <dbReference type="NCBI Taxonomy" id="1842502"/>
    <lineage>
        <taxon>Bacteria</taxon>
        <taxon>Bacillati</taxon>
        <taxon>Cyanobacteriota</taxon>
        <taxon>Cyanophyceae</taxon>
        <taxon>Nostocales</taxon>
        <taxon>Scytonemataceae</taxon>
        <taxon>Scytonema</taxon>
    </lineage>
</organism>
<sequence>MKLYLNFYLAIAVIILVSCTSSKVPPKSQSNTQRVTPSQKVVTLDENFKIAMGQTIYVPIYSHIYHQDQQDQEKIFNLAATLSIRNTDLTKPIIITSVRYYDSNGKLVKQYLERPIELSAIASCDFVVNKTDTSGGLGANFIVEWVAQTKVSEPVIEAVMIGTDFQQGISFISPGRVIKSQSDRSSSVQGS</sequence>
<dbReference type="RefSeq" id="WP_029637209.1">
    <property type="nucleotide sequence ID" value="NZ_JACJTA010000030.1"/>
</dbReference>
<dbReference type="Pfam" id="PF11322">
    <property type="entry name" value="DUF3124"/>
    <property type="match status" value="1"/>
</dbReference>
<dbReference type="EMBL" id="JACJTA010000030">
    <property type="protein sequence ID" value="MBD2605865.1"/>
    <property type="molecule type" value="Genomic_DNA"/>
</dbReference>
<keyword evidence="2" id="KW-1185">Reference proteome</keyword>
<gene>
    <name evidence="1" type="ORF">H6G81_15395</name>
</gene>
<evidence type="ECO:0000313" key="1">
    <source>
        <dbReference type="EMBL" id="MBD2605865.1"/>
    </source>
</evidence>
<dbReference type="PROSITE" id="PS51257">
    <property type="entry name" value="PROKAR_LIPOPROTEIN"/>
    <property type="match status" value="1"/>
</dbReference>
<comment type="caution">
    <text evidence="1">The sequence shown here is derived from an EMBL/GenBank/DDBJ whole genome shotgun (WGS) entry which is preliminary data.</text>
</comment>
<accession>A0ABR8GQY1</accession>
<dbReference type="Proteomes" id="UP000660380">
    <property type="component" value="Unassembled WGS sequence"/>
</dbReference>
<name>A0ABR8GQY1_9CYAN</name>
<proteinExistence type="predicted"/>
<evidence type="ECO:0000313" key="2">
    <source>
        <dbReference type="Proteomes" id="UP000660380"/>
    </source>
</evidence>
<reference evidence="1 2" key="1">
    <citation type="journal article" date="2020" name="ISME J.">
        <title>Comparative genomics reveals insights into cyanobacterial evolution and habitat adaptation.</title>
        <authorList>
            <person name="Chen M.Y."/>
            <person name="Teng W.K."/>
            <person name="Zhao L."/>
            <person name="Hu C.X."/>
            <person name="Zhou Y.K."/>
            <person name="Han B.P."/>
            <person name="Song L.R."/>
            <person name="Shu W.S."/>
        </authorList>
    </citation>
    <scope>NUCLEOTIDE SEQUENCE [LARGE SCALE GENOMIC DNA]</scope>
    <source>
        <strain evidence="1 2">FACHB-248</strain>
    </source>
</reference>
<protein>
    <submittedName>
        <fullName evidence="1">DUF3124 domain-containing protein</fullName>
    </submittedName>
</protein>
<dbReference type="InterPro" id="IPR021471">
    <property type="entry name" value="DUF3124"/>
</dbReference>